<dbReference type="EMBL" id="VSSQ01062213">
    <property type="protein sequence ID" value="MPN15445.1"/>
    <property type="molecule type" value="Genomic_DNA"/>
</dbReference>
<sequence>MSIAITKPSHAPRDHVYMRAAPEAQNIRNSEALEKKFLREIRRAKTMGIRRTRY</sequence>
<proteinExistence type="predicted"/>
<reference evidence="1" key="1">
    <citation type="submission" date="2019-08" db="EMBL/GenBank/DDBJ databases">
        <authorList>
            <person name="Kucharzyk K."/>
            <person name="Murdoch R.W."/>
            <person name="Higgins S."/>
            <person name="Loffler F."/>
        </authorList>
    </citation>
    <scope>NUCLEOTIDE SEQUENCE</scope>
</reference>
<evidence type="ECO:0000313" key="1">
    <source>
        <dbReference type="EMBL" id="MPN15445.1"/>
    </source>
</evidence>
<dbReference type="AlphaFoldDB" id="A0A645FM13"/>
<organism evidence="1">
    <name type="scientific">bioreactor metagenome</name>
    <dbReference type="NCBI Taxonomy" id="1076179"/>
    <lineage>
        <taxon>unclassified sequences</taxon>
        <taxon>metagenomes</taxon>
        <taxon>ecological metagenomes</taxon>
    </lineage>
</organism>
<accession>A0A645FM13</accession>
<gene>
    <name evidence="1" type="ORF">SDC9_162779</name>
</gene>
<protein>
    <submittedName>
        <fullName evidence="1">Uncharacterized protein</fullName>
    </submittedName>
</protein>
<comment type="caution">
    <text evidence="1">The sequence shown here is derived from an EMBL/GenBank/DDBJ whole genome shotgun (WGS) entry which is preliminary data.</text>
</comment>
<name>A0A645FM13_9ZZZZ</name>